<name>A0AAW0GCC7_9APHY</name>
<dbReference type="Pfam" id="PF12660">
    <property type="entry name" value="zf-TFIIIC"/>
    <property type="match status" value="1"/>
</dbReference>
<dbReference type="AlphaFoldDB" id="A0AAW0GCC7"/>
<reference evidence="3 4" key="1">
    <citation type="submission" date="2022-09" db="EMBL/GenBank/DDBJ databases">
        <authorList>
            <person name="Palmer J.M."/>
        </authorList>
    </citation>
    <scope>NUCLEOTIDE SEQUENCE [LARGE SCALE GENOMIC DNA]</scope>
    <source>
        <strain evidence="3 4">DSM 7382</strain>
    </source>
</reference>
<protein>
    <recommendedName>
        <fullName evidence="5">Transcription factor IIIC 90kDa subunit N-terminal domain-containing protein</fullName>
    </recommendedName>
</protein>
<gene>
    <name evidence="3" type="ORF">QCA50_009008</name>
</gene>
<evidence type="ECO:0000313" key="3">
    <source>
        <dbReference type="EMBL" id="KAK7687789.1"/>
    </source>
</evidence>
<organism evidence="3 4">
    <name type="scientific">Cerrena zonata</name>
    <dbReference type="NCBI Taxonomy" id="2478898"/>
    <lineage>
        <taxon>Eukaryota</taxon>
        <taxon>Fungi</taxon>
        <taxon>Dikarya</taxon>
        <taxon>Basidiomycota</taxon>
        <taxon>Agaricomycotina</taxon>
        <taxon>Agaricomycetes</taxon>
        <taxon>Polyporales</taxon>
        <taxon>Cerrenaceae</taxon>
        <taxon>Cerrena</taxon>
    </lineage>
</organism>
<accession>A0AAW0GCC7</accession>
<dbReference type="EMBL" id="JASBNA010000012">
    <property type="protein sequence ID" value="KAK7687789.1"/>
    <property type="molecule type" value="Genomic_DNA"/>
</dbReference>
<keyword evidence="4" id="KW-1185">Reference proteome</keyword>
<evidence type="ECO:0008006" key="5">
    <source>
        <dbReference type="Google" id="ProtNLM"/>
    </source>
</evidence>
<dbReference type="PANTHER" id="PTHR15496">
    <property type="entry name" value="GENERAL TRANSCRIPTION FACTOR 3C POLYPEPTIDE 4 FAMILY"/>
    <property type="match status" value="1"/>
</dbReference>
<proteinExistence type="predicted"/>
<feature type="domain" description="Transcription factor IIIC 90kDa subunit N-terminal" evidence="1">
    <location>
        <begin position="26"/>
        <end position="410"/>
    </location>
</feature>
<dbReference type="PANTHER" id="PTHR15496:SF2">
    <property type="entry name" value="GENERAL TRANSCRIPTION FACTOR 3C POLYPEPTIDE 4"/>
    <property type="match status" value="1"/>
</dbReference>
<dbReference type="InterPro" id="IPR044230">
    <property type="entry name" value="GTF3C4"/>
</dbReference>
<dbReference type="Pfam" id="PF12657">
    <property type="entry name" value="TFIIIC_delta"/>
    <property type="match status" value="1"/>
</dbReference>
<dbReference type="InterPro" id="IPR024761">
    <property type="entry name" value="TFIIIC_delta_N"/>
</dbReference>
<dbReference type="InterPro" id="IPR036322">
    <property type="entry name" value="WD40_repeat_dom_sf"/>
</dbReference>
<dbReference type="SUPFAM" id="SSF50978">
    <property type="entry name" value="WD40 repeat-like"/>
    <property type="match status" value="1"/>
</dbReference>
<dbReference type="GO" id="GO:0000127">
    <property type="term" value="C:transcription factor TFIIIC complex"/>
    <property type="evidence" value="ECO:0007669"/>
    <property type="project" value="InterPro"/>
</dbReference>
<evidence type="ECO:0000259" key="1">
    <source>
        <dbReference type="Pfam" id="PF12657"/>
    </source>
</evidence>
<dbReference type="InterPro" id="IPR024764">
    <property type="entry name" value="TFIIIC_Znf"/>
</dbReference>
<evidence type="ECO:0000313" key="4">
    <source>
        <dbReference type="Proteomes" id="UP001385951"/>
    </source>
</evidence>
<dbReference type="GO" id="GO:0004402">
    <property type="term" value="F:histone acetyltransferase activity"/>
    <property type="evidence" value="ECO:0007669"/>
    <property type="project" value="InterPro"/>
</dbReference>
<feature type="domain" description="Transcription factor IIIC putative zinc-finger" evidence="2">
    <location>
        <begin position="684"/>
        <end position="775"/>
    </location>
</feature>
<comment type="caution">
    <text evidence="3">The sequence shown here is derived from an EMBL/GenBank/DDBJ whole genome shotgun (WGS) entry which is preliminary data.</text>
</comment>
<dbReference type="GO" id="GO:0006384">
    <property type="term" value="P:transcription initiation at RNA polymerase III promoter"/>
    <property type="evidence" value="ECO:0007669"/>
    <property type="project" value="InterPro"/>
</dbReference>
<evidence type="ECO:0000259" key="2">
    <source>
        <dbReference type="Pfam" id="PF12660"/>
    </source>
</evidence>
<sequence length="779" mass="85663">MNEPIIRTSLSLPGEAPFPSANTIQWTEDGQLIVVTKNKIFILSPASGIQTDPTALVKQEIPDGIVSDRYNVVQWVRTIVEWETIGELRQWPVENQDWGSVSLGSLDPGFRSVTCSPSNLGIYSSCVYAVLTSALQVSVWGPVKNQLTGKWIKIADLSDIGFNPAPTVPNPALFKILQAQVASTSWSTQADFLLSPMPVVDASLLAVGSRAGVVSFVRFIGNTNENMLRHVTSLSVGDRWIVQLAWSTWTSSQPGHCRAYVACCTSDRHVKIVEVTQVLQQQPSPFSASFGIAVECKLLGDPSFPQLPKVITSMKWIQAQRDTPILVFGTSGEIHIWTYEADSSALSGCHTIALQTQSISAGATCFAPMSGITYNRHYDTLIISLTDGSFHLVSHLSTGPVLGNLTAEADFTAGTISANARSVFFRLEDSNVGRVDVNRIDGMTSYDDGSTYAWIHEHTRPTDFDYKHDAKHVSSFVVAELWQEATDESVLTGLEHLTSSIKVSTSKTPLAHLRPFLFRLDDPETIIRIRDRLLHILSRPSAEVSNLGLSFSLSLYTGELSTQVRDEFTRSLRIHLFGWDSVFRLRVKLLVATFCKSRVIPEVQGQLDAIIASVATAIRFRVLLVILRHIQAMLSHISEREILFVLRCIVQALTIPELANDAQQILTTLKSAVPNTNLDALNPSEPCPACHALVPFTDPNLATCSNGHKWQRCSITSFILSTPMVRTCLGCSRKAYLSSRQSVVPASGLHNAGSNWLVEDLLDAVRRCLYCGNNFVTLV</sequence>
<dbReference type="Proteomes" id="UP001385951">
    <property type="component" value="Unassembled WGS sequence"/>
</dbReference>